<organism evidence="9 10">
    <name type="scientific">Desulfosporosinus acididurans</name>
    <dbReference type="NCBI Taxonomy" id="476652"/>
    <lineage>
        <taxon>Bacteria</taxon>
        <taxon>Bacillati</taxon>
        <taxon>Bacillota</taxon>
        <taxon>Clostridia</taxon>
        <taxon>Eubacteriales</taxon>
        <taxon>Desulfitobacteriaceae</taxon>
        <taxon>Desulfosporosinus</taxon>
    </lineage>
</organism>
<protein>
    <recommendedName>
        <fullName evidence="1">uroporphyrinogen-III C-methyltransferase</fullName>
        <ecNumber evidence="1">2.1.1.107</ecNumber>
    </recommendedName>
</protein>
<sequence>MNKGYVYLVGAGPGDPKLITLKGSECIAKADVLVYDRLASRRLLNLTRPDCELIYVGKSPDRHTLKQDEINQLLVTKGLEGKIVTRLKGGDPFVFGRGGEEAEALLDAGIPFEVVPGITSAISVPAYAGIPVTHRDLTSSFAVITGHEDPTKNETAIQWNHIARSHGTLVFLMGMENLPLIAQKLMENGKEPTTPVGIIQWGTRPEQRTLVGSLRTIAEKVKEEGFTNPSIIIVGEVVSLREKLQWFEKKPLFGQRIIVTRARHQASELSQAIESLGGEAWEFPTIEIAPPTDASLLLKALKDLQSFQWLIFTSVNGVEAFFAELLEQQGDVRDLAGLELVAIGPATKAALEKRGLRVAFVPEEYRAEKVAEGLRHLVKSGDKVLLARAEEARTILPDSLKAMGVEVWDVPAYKTILGGANRADLQQMLQSKEIDRVTFTSSSTVKNFIKLLDGKTELLQNVLLYSIGPITSATAREMGLTIHREASEYTIQGLVEALLEGKKHD</sequence>
<keyword evidence="5" id="KW-0627">Porphyrin biosynthesis</keyword>
<evidence type="ECO:0000256" key="6">
    <source>
        <dbReference type="RuleBase" id="RU003960"/>
    </source>
</evidence>
<dbReference type="InterPro" id="IPR006366">
    <property type="entry name" value="CobA/CysG_C"/>
</dbReference>
<keyword evidence="3 6" id="KW-0808">Transferase</keyword>
<comment type="caution">
    <text evidence="9">The sequence shown here is derived from an EMBL/GenBank/DDBJ whole genome shotgun (WGS) entry which is preliminary data.</text>
</comment>
<dbReference type="NCBIfam" id="NF004790">
    <property type="entry name" value="PRK06136.1"/>
    <property type="match status" value="1"/>
</dbReference>
<gene>
    <name evidence="9" type="primary">nasF</name>
    <name evidence="9" type="ORF">DEAC_c15280</name>
</gene>
<dbReference type="Gene3D" id="3.40.50.10090">
    <property type="match status" value="2"/>
</dbReference>
<keyword evidence="4" id="KW-0949">S-adenosyl-L-methionine</keyword>
<dbReference type="InterPro" id="IPR050161">
    <property type="entry name" value="Siro_Cobalamin_biosynth"/>
</dbReference>
<dbReference type="CDD" id="cd06578">
    <property type="entry name" value="HemD"/>
    <property type="match status" value="1"/>
</dbReference>
<dbReference type="InterPro" id="IPR035996">
    <property type="entry name" value="4pyrrol_Methylase_sf"/>
</dbReference>
<dbReference type="RefSeq" id="WP_047809377.1">
    <property type="nucleotide sequence ID" value="NZ_LDZY01000004.1"/>
</dbReference>
<evidence type="ECO:0000259" key="8">
    <source>
        <dbReference type="Pfam" id="PF02602"/>
    </source>
</evidence>
<proteinExistence type="inferred from homology"/>
<dbReference type="Proteomes" id="UP000036356">
    <property type="component" value="Unassembled WGS sequence"/>
</dbReference>
<dbReference type="InterPro" id="IPR003754">
    <property type="entry name" value="4pyrrol_synth_uPrphyn_synth"/>
</dbReference>
<dbReference type="GO" id="GO:0004852">
    <property type="term" value="F:uroporphyrinogen-III synthase activity"/>
    <property type="evidence" value="ECO:0007669"/>
    <property type="project" value="InterPro"/>
</dbReference>
<dbReference type="InterPro" id="IPR003043">
    <property type="entry name" value="Uropor_MeTrfase_CS"/>
</dbReference>
<dbReference type="InterPro" id="IPR036108">
    <property type="entry name" value="4pyrrol_syn_uPrphyn_synt_sf"/>
</dbReference>
<evidence type="ECO:0000256" key="4">
    <source>
        <dbReference type="ARBA" id="ARBA00022691"/>
    </source>
</evidence>
<accession>A0A0J1FTS0</accession>
<name>A0A0J1FTS0_9FIRM</name>
<dbReference type="Pfam" id="PF00590">
    <property type="entry name" value="TP_methylase"/>
    <property type="match status" value="1"/>
</dbReference>
<feature type="domain" description="Tetrapyrrole biosynthesis uroporphyrinogen III synthase" evidence="8">
    <location>
        <begin position="267"/>
        <end position="496"/>
    </location>
</feature>
<dbReference type="SUPFAM" id="SSF53790">
    <property type="entry name" value="Tetrapyrrole methylase"/>
    <property type="match status" value="1"/>
</dbReference>
<feature type="domain" description="Tetrapyrrole methylase" evidence="7">
    <location>
        <begin position="6"/>
        <end position="217"/>
    </location>
</feature>
<dbReference type="FunFam" id="3.40.1010.10:FF:000001">
    <property type="entry name" value="Siroheme synthase"/>
    <property type="match status" value="1"/>
</dbReference>
<comment type="similarity">
    <text evidence="6">Belongs to the precorrin methyltransferase family.</text>
</comment>
<dbReference type="PROSITE" id="PS00840">
    <property type="entry name" value="SUMT_2"/>
    <property type="match status" value="1"/>
</dbReference>
<evidence type="ECO:0000256" key="1">
    <source>
        <dbReference type="ARBA" id="ARBA00012162"/>
    </source>
</evidence>
<dbReference type="NCBIfam" id="TIGR01469">
    <property type="entry name" value="cobA_cysG_Cterm"/>
    <property type="match status" value="1"/>
</dbReference>
<dbReference type="Gene3D" id="3.40.1010.10">
    <property type="entry name" value="Cobalt-precorrin-4 Transmethylase, Domain 1"/>
    <property type="match status" value="1"/>
</dbReference>
<evidence type="ECO:0000256" key="5">
    <source>
        <dbReference type="ARBA" id="ARBA00023244"/>
    </source>
</evidence>
<dbReference type="EC" id="2.1.1.107" evidence="1"/>
<keyword evidence="2 6" id="KW-0489">Methyltransferase</keyword>
<dbReference type="PROSITE" id="PS00839">
    <property type="entry name" value="SUMT_1"/>
    <property type="match status" value="1"/>
</dbReference>
<dbReference type="GO" id="GO:0019354">
    <property type="term" value="P:siroheme biosynthetic process"/>
    <property type="evidence" value="ECO:0007669"/>
    <property type="project" value="InterPro"/>
</dbReference>
<evidence type="ECO:0000256" key="2">
    <source>
        <dbReference type="ARBA" id="ARBA00022603"/>
    </source>
</evidence>
<dbReference type="InterPro" id="IPR014776">
    <property type="entry name" value="4pyrrole_Mease_sub2"/>
</dbReference>
<dbReference type="FunFam" id="3.30.950.10:FF:000001">
    <property type="entry name" value="Siroheme synthase"/>
    <property type="match status" value="1"/>
</dbReference>
<dbReference type="GO" id="GO:0032259">
    <property type="term" value="P:methylation"/>
    <property type="evidence" value="ECO:0007669"/>
    <property type="project" value="UniProtKB-KW"/>
</dbReference>
<dbReference type="STRING" id="476652.DEAC_c15280"/>
<keyword evidence="10" id="KW-1185">Reference proteome</keyword>
<dbReference type="EMBL" id="LDZY01000004">
    <property type="protein sequence ID" value="KLU66860.1"/>
    <property type="molecule type" value="Genomic_DNA"/>
</dbReference>
<evidence type="ECO:0000259" key="7">
    <source>
        <dbReference type="Pfam" id="PF00590"/>
    </source>
</evidence>
<dbReference type="SUPFAM" id="SSF69618">
    <property type="entry name" value="HemD-like"/>
    <property type="match status" value="1"/>
</dbReference>
<evidence type="ECO:0000256" key="3">
    <source>
        <dbReference type="ARBA" id="ARBA00022679"/>
    </source>
</evidence>
<dbReference type="CDD" id="cd11642">
    <property type="entry name" value="SUMT"/>
    <property type="match status" value="1"/>
</dbReference>
<reference evidence="9 10" key="1">
    <citation type="submission" date="2015-06" db="EMBL/GenBank/DDBJ databases">
        <title>Draft genome of the moderately acidophilic sulfate reducer Candidatus Desulfosporosinus acididurans strain M1.</title>
        <authorList>
            <person name="Poehlein A."/>
            <person name="Petzsch P."/>
            <person name="Johnson B.D."/>
            <person name="Schloemann M."/>
            <person name="Daniel R."/>
            <person name="Muehling M."/>
        </authorList>
    </citation>
    <scope>NUCLEOTIDE SEQUENCE [LARGE SCALE GENOMIC DNA]</scope>
    <source>
        <strain evidence="9 10">M1</strain>
    </source>
</reference>
<dbReference type="PANTHER" id="PTHR45790:SF3">
    <property type="entry name" value="S-ADENOSYL-L-METHIONINE-DEPENDENT UROPORPHYRINOGEN III METHYLTRANSFERASE, CHLOROPLASTIC"/>
    <property type="match status" value="1"/>
</dbReference>
<evidence type="ECO:0000313" key="9">
    <source>
        <dbReference type="EMBL" id="KLU66860.1"/>
    </source>
</evidence>
<dbReference type="InterPro" id="IPR000878">
    <property type="entry name" value="4pyrrol_Mease"/>
</dbReference>
<dbReference type="PANTHER" id="PTHR45790">
    <property type="entry name" value="SIROHEME SYNTHASE-RELATED"/>
    <property type="match status" value="1"/>
</dbReference>
<dbReference type="AlphaFoldDB" id="A0A0J1FTS0"/>
<dbReference type="Gene3D" id="3.30.950.10">
    <property type="entry name" value="Methyltransferase, Cobalt-precorrin-4 Transmethylase, Domain 2"/>
    <property type="match status" value="1"/>
</dbReference>
<dbReference type="PATRIC" id="fig|476652.3.peg.1575"/>
<dbReference type="GO" id="GO:0004851">
    <property type="term" value="F:uroporphyrin-III C-methyltransferase activity"/>
    <property type="evidence" value="ECO:0007669"/>
    <property type="project" value="UniProtKB-EC"/>
</dbReference>
<dbReference type="InterPro" id="IPR014777">
    <property type="entry name" value="4pyrrole_Mease_sub1"/>
</dbReference>
<dbReference type="Pfam" id="PF02602">
    <property type="entry name" value="HEM4"/>
    <property type="match status" value="1"/>
</dbReference>
<evidence type="ECO:0000313" key="10">
    <source>
        <dbReference type="Proteomes" id="UP000036356"/>
    </source>
</evidence>